<sequence>MNEGAASLVNWVYDSPIHSDVEVKLRGFLVKLRNEDKILGIQIRAYKDGEVIIDTAAGDTIPHVSDSYYNVECSNQEKQISLDTDVGGKVDVNEAAETEPGRDQLYHYLSYGWLCGGIIEVPLHRLSMYFIFSDIPQPPQPVNGLRAESRVATITVDTNEGKRVNSQAENKRTGSAAIGFPSSFTPKLAASFIPLFNNLNIRRAIIPALKTMPNQGTSLRIQRSIRYSQIN</sequence>
<reference evidence="1 2" key="1">
    <citation type="journal article" date="2018" name="Mol. Plant">
        <title>The genome of Artemisia annua provides insight into the evolution of Asteraceae family and artemisinin biosynthesis.</title>
        <authorList>
            <person name="Shen Q."/>
            <person name="Zhang L."/>
            <person name="Liao Z."/>
            <person name="Wang S."/>
            <person name="Yan T."/>
            <person name="Shi P."/>
            <person name="Liu M."/>
            <person name="Fu X."/>
            <person name="Pan Q."/>
            <person name="Wang Y."/>
            <person name="Lv Z."/>
            <person name="Lu X."/>
            <person name="Zhang F."/>
            <person name="Jiang W."/>
            <person name="Ma Y."/>
            <person name="Chen M."/>
            <person name="Hao X."/>
            <person name="Li L."/>
            <person name="Tang Y."/>
            <person name="Lv G."/>
            <person name="Zhou Y."/>
            <person name="Sun X."/>
            <person name="Brodelius P.E."/>
            <person name="Rose J.K.C."/>
            <person name="Tang K."/>
        </authorList>
    </citation>
    <scope>NUCLEOTIDE SEQUENCE [LARGE SCALE GENOMIC DNA]</scope>
    <source>
        <strain evidence="2">cv. Huhao1</strain>
        <tissue evidence="1">Leaf</tissue>
    </source>
</reference>
<keyword evidence="1" id="KW-0808">Transferase</keyword>
<dbReference type="PANTHER" id="PTHR43319:SF3">
    <property type="entry name" value="BETA-LACTAMASE-RELATED DOMAIN-CONTAINING PROTEIN"/>
    <property type="match status" value="1"/>
</dbReference>
<dbReference type="EMBL" id="PKPP01006438">
    <property type="protein sequence ID" value="PWA56493.1"/>
    <property type="molecule type" value="Genomic_DNA"/>
</dbReference>
<organism evidence="1 2">
    <name type="scientific">Artemisia annua</name>
    <name type="common">Sweet wormwood</name>
    <dbReference type="NCBI Taxonomy" id="35608"/>
    <lineage>
        <taxon>Eukaryota</taxon>
        <taxon>Viridiplantae</taxon>
        <taxon>Streptophyta</taxon>
        <taxon>Embryophyta</taxon>
        <taxon>Tracheophyta</taxon>
        <taxon>Spermatophyta</taxon>
        <taxon>Magnoliopsida</taxon>
        <taxon>eudicotyledons</taxon>
        <taxon>Gunneridae</taxon>
        <taxon>Pentapetalae</taxon>
        <taxon>asterids</taxon>
        <taxon>campanulids</taxon>
        <taxon>Asterales</taxon>
        <taxon>Asteraceae</taxon>
        <taxon>Asteroideae</taxon>
        <taxon>Anthemideae</taxon>
        <taxon>Artemisiinae</taxon>
        <taxon>Artemisia</taxon>
    </lineage>
</organism>
<dbReference type="STRING" id="35608.A0A2U1M5E6"/>
<gene>
    <name evidence="1" type="ORF">CTI12_AA418250</name>
</gene>
<accession>A0A2U1M5E6</accession>
<keyword evidence="2" id="KW-1185">Reference proteome</keyword>
<protein>
    <submittedName>
        <fullName evidence="1">Protein kinase-like domain, Beta-lactamase/transpeptidase-like protein</fullName>
    </submittedName>
</protein>
<comment type="caution">
    <text evidence="1">The sequence shown here is derived from an EMBL/GenBank/DDBJ whole genome shotgun (WGS) entry which is preliminary data.</text>
</comment>
<dbReference type="GO" id="GO:0016301">
    <property type="term" value="F:kinase activity"/>
    <property type="evidence" value="ECO:0007669"/>
    <property type="project" value="UniProtKB-KW"/>
</dbReference>
<dbReference type="AlphaFoldDB" id="A0A2U1M5E6"/>
<name>A0A2U1M5E6_ARTAN</name>
<proteinExistence type="predicted"/>
<dbReference type="Proteomes" id="UP000245207">
    <property type="component" value="Unassembled WGS sequence"/>
</dbReference>
<dbReference type="PANTHER" id="PTHR43319">
    <property type="entry name" value="BETA-LACTAMASE-RELATED"/>
    <property type="match status" value="1"/>
</dbReference>
<dbReference type="OrthoDB" id="5946976at2759"/>
<evidence type="ECO:0000313" key="1">
    <source>
        <dbReference type="EMBL" id="PWA56493.1"/>
    </source>
</evidence>
<keyword evidence="1" id="KW-0418">Kinase</keyword>
<dbReference type="InterPro" id="IPR052907">
    <property type="entry name" value="Beta-lactamase/esterase"/>
</dbReference>
<evidence type="ECO:0000313" key="2">
    <source>
        <dbReference type="Proteomes" id="UP000245207"/>
    </source>
</evidence>